<feature type="domain" description="PCI" evidence="9">
    <location>
        <begin position="392"/>
        <end position="448"/>
    </location>
</feature>
<evidence type="ECO:0000256" key="2">
    <source>
        <dbReference type="ARBA" id="ARBA00004496"/>
    </source>
</evidence>
<feature type="domain" description="PSMD12/CSN4-like N-terminal" evidence="10">
    <location>
        <begin position="110"/>
        <end position="208"/>
    </location>
</feature>
<dbReference type="InterPro" id="IPR054559">
    <property type="entry name" value="PSMD12-CSN4-like_N"/>
</dbReference>
<dbReference type="GO" id="GO:0008180">
    <property type="term" value="C:COP9 signalosome"/>
    <property type="evidence" value="ECO:0007669"/>
    <property type="project" value="UniProtKB-KW"/>
</dbReference>
<protein>
    <recommendedName>
        <fullName evidence="4">COP9 signalosome complex subunit 4</fullName>
    </recommendedName>
</protein>
<dbReference type="PANTHER" id="PTHR10855:SF2">
    <property type="entry name" value="COP9 SIGNALOSOME COMPLEX SUBUNIT 4"/>
    <property type="match status" value="1"/>
</dbReference>
<accession>A0A316ZEE7</accession>
<dbReference type="RefSeq" id="XP_025599683.1">
    <property type="nucleotide sequence ID" value="XM_025745112.1"/>
</dbReference>
<dbReference type="Pfam" id="PF22241">
    <property type="entry name" value="PSMD12-CSN4_N"/>
    <property type="match status" value="1"/>
</dbReference>
<dbReference type="GO" id="GO:0005829">
    <property type="term" value="C:cytosol"/>
    <property type="evidence" value="ECO:0007669"/>
    <property type="project" value="TreeGrafter"/>
</dbReference>
<keyword evidence="5" id="KW-0963">Cytoplasm</keyword>
<organism evidence="11 12">
    <name type="scientific">Tilletiopsis washingtonensis</name>
    <dbReference type="NCBI Taxonomy" id="58919"/>
    <lineage>
        <taxon>Eukaryota</taxon>
        <taxon>Fungi</taxon>
        <taxon>Dikarya</taxon>
        <taxon>Basidiomycota</taxon>
        <taxon>Ustilaginomycotina</taxon>
        <taxon>Exobasidiomycetes</taxon>
        <taxon>Entylomatales</taxon>
        <taxon>Entylomatales incertae sedis</taxon>
        <taxon>Tilletiopsis</taxon>
    </lineage>
</organism>
<keyword evidence="6" id="KW-0736">Signalosome</keyword>
<dbReference type="Proteomes" id="UP000245946">
    <property type="component" value="Unassembled WGS sequence"/>
</dbReference>
<evidence type="ECO:0000259" key="9">
    <source>
        <dbReference type="Pfam" id="PF01399"/>
    </source>
</evidence>
<feature type="region of interest" description="Disordered" evidence="8">
    <location>
        <begin position="469"/>
        <end position="496"/>
    </location>
</feature>
<evidence type="ECO:0000256" key="1">
    <source>
        <dbReference type="ARBA" id="ARBA00004123"/>
    </source>
</evidence>
<evidence type="ECO:0000256" key="5">
    <source>
        <dbReference type="ARBA" id="ARBA00022490"/>
    </source>
</evidence>
<dbReference type="PANTHER" id="PTHR10855">
    <property type="entry name" value="26S PROTEASOME NON-ATPASE REGULATORY SUBUNIT 12/COP9 SIGNALOSOME COMPLEX SUBUNIT 4"/>
    <property type="match status" value="1"/>
</dbReference>
<evidence type="ECO:0000256" key="6">
    <source>
        <dbReference type="ARBA" id="ARBA00022790"/>
    </source>
</evidence>
<comment type="subcellular location">
    <subcellularLocation>
        <location evidence="2">Cytoplasm</location>
    </subcellularLocation>
    <subcellularLocation>
        <location evidence="1">Nucleus</location>
    </subcellularLocation>
</comment>
<reference evidence="11 12" key="1">
    <citation type="journal article" date="2018" name="Mol. Biol. Evol.">
        <title>Broad Genomic Sampling Reveals a Smut Pathogenic Ancestry of the Fungal Clade Ustilaginomycotina.</title>
        <authorList>
            <person name="Kijpornyongpan T."/>
            <person name="Mondo S.J."/>
            <person name="Barry K."/>
            <person name="Sandor L."/>
            <person name="Lee J."/>
            <person name="Lipzen A."/>
            <person name="Pangilinan J."/>
            <person name="LaButti K."/>
            <person name="Hainaut M."/>
            <person name="Henrissat B."/>
            <person name="Grigoriev I.V."/>
            <person name="Spatafora J.W."/>
            <person name="Aime M.C."/>
        </authorList>
    </citation>
    <scope>NUCLEOTIDE SEQUENCE [LARGE SCALE GENOMIC DNA]</scope>
    <source>
        <strain evidence="11 12">MCA 4186</strain>
    </source>
</reference>
<dbReference type="GeneID" id="37272656"/>
<evidence type="ECO:0000256" key="4">
    <source>
        <dbReference type="ARBA" id="ARBA00014881"/>
    </source>
</evidence>
<dbReference type="OrthoDB" id="295656at2759"/>
<gene>
    <name evidence="11" type="ORF">FA09DRAFT_359435</name>
</gene>
<proteinExistence type="inferred from homology"/>
<dbReference type="Gene3D" id="1.10.10.10">
    <property type="entry name" value="Winged helix-like DNA-binding domain superfamily/Winged helix DNA-binding domain"/>
    <property type="match status" value="1"/>
</dbReference>
<dbReference type="InterPro" id="IPR036388">
    <property type="entry name" value="WH-like_DNA-bd_sf"/>
</dbReference>
<evidence type="ECO:0000256" key="3">
    <source>
        <dbReference type="ARBA" id="ARBA00010417"/>
    </source>
</evidence>
<evidence type="ECO:0000259" key="10">
    <source>
        <dbReference type="Pfam" id="PF22241"/>
    </source>
</evidence>
<dbReference type="STRING" id="58919.A0A316ZEE7"/>
<name>A0A316ZEE7_9BASI</name>
<dbReference type="SUPFAM" id="SSF46785">
    <property type="entry name" value="Winged helix' DNA-binding domain"/>
    <property type="match status" value="1"/>
</dbReference>
<sequence>MTDAAPADFLAALSALASSPTSTRAAAYQEQLHSLLRRPRRDVSPAALRAALAAFLDAAVFSDANSTGGGLVVGRQVLEAFDTALAGPLSAPPAERKDEELGAEDPAVWDEETRTTLFEDAIEKVQPRVLSFEEQASSLRLHLADLYESAEDWAAAAGVLQGIPLDSGHRAVSDTNKLDVLVRIVRLLLEADDAVGADVSLKRASLVLHAVPGATPALPGIEQEGTPEERREGKKLGLMFKLCQARIYDAQRRFMEASTRYHELSFVPEIDEDERTQALSAAVTAAILSPAGPQRSRILATLIRDERTSSLDQHTILTKVFLGQIIRASEIASFEAMLAPHQKAELPPTANEKAMAAADAAAAAAAASNSDGDVEMGDSAPPPAPVLRTQTVLSRAMIEHNVLAASTLYANITFSGLALLLDLTAPAAESTVRRMVVQGRLKAEIDQVGPGGGVVTFLAGGRGGAAEAGTAGGLGNVAGDGDEGEAQEDEDDPDAVWTRRWDQQIARTASSLEATSSYIKSLAAA</sequence>
<keyword evidence="7" id="KW-0539">Nucleus</keyword>
<evidence type="ECO:0000256" key="7">
    <source>
        <dbReference type="ARBA" id="ARBA00023242"/>
    </source>
</evidence>
<dbReference type="InterPro" id="IPR036390">
    <property type="entry name" value="WH_DNA-bd_sf"/>
</dbReference>
<dbReference type="AlphaFoldDB" id="A0A316ZEE7"/>
<evidence type="ECO:0000313" key="11">
    <source>
        <dbReference type="EMBL" id="PWN99404.1"/>
    </source>
</evidence>
<dbReference type="InterPro" id="IPR000717">
    <property type="entry name" value="PCI_dom"/>
</dbReference>
<keyword evidence="12" id="KW-1185">Reference proteome</keyword>
<dbReference type="InterPro" id="IPR040134">
    <property type="entry name" value="PSMD12/CSN4"/>
</dbReference>
<comment type="similarity">
    <text evidence="3">Belongs to the CSN4 family.</text>
</comment>
<dbReference type="Pfam" id="PF01399">
    <property type="entry name" value="PCI"/>
    <property type="match status" value="1"/>
</dbReference>
<feature type="compositionally biased region" description="Acidic residues" evidence="8">
    <location>
        <begin position="480"/>
        <end position="494"/>
    </location>
</feature>
<feature type="compositionally biased region" description="Gly residues" evidence="8">
    <location>
        <begin position="469"/>
        <end position="478"/>
    </location>
</feature>
<evidence type="ECO:0000256" key="8">
    <source>
        <dbReference type="SAM" id="MobiDB-lite"/>
    </source>
</evidence>
<evidence type="ECO:0000313" key="12">
    <source>
        <dbReference type="Proteomes" id="UP000245946"/>
    </source>
</evidence>
<dbReference type="EMBL" id="KZ819288">
    <property type="protein sequence ID" value="PWN99404.1"/>
    <property type="molecule type" value="Genomic_DNA"/>
</dbReference>